<dbReference type="CDD" id="cd04301">
    <property type="entry name" value="NAT_SF"/>
    <property type="match status" value="1"/>
</dbReference>
<evidence type="ECO:0000259" key="1">
    <source>
        <dbReference type="PROSITE" id="PS51186"/>
    </source>
</evidence>
<dbReference type="PROSITE" id="PS51186">
    <property type="entry name" value="GNAT"/>
    <property type="match status" value="1"/>
</dbReference>
<dbReference type="PANTHER" id="PTHR43233:SF1">
    <property type="entry name" value="FAMILY N-ACETYLTRANSFERASE, PUTATIVE (AFU_ORTHOLOGUE AFUA_6G03350)-RELATED"/>
    <property type="match status" value="1"/>
</dbReference>
<keyword evidence="3" id="KW-1185">Reference proteome</keyword>
<evidence type="ECO:0000313" key="2">
    <source>
        <dbReference type="EMBL" id="MDN4594545.1"/>
    </source>
</evidence>
<organism evidence="2 3">
    <name type="scientific">Polycladomyces subterraneus</name>
    <dbReference type="NCBI Taxonomy" id="1016997"/>
    <lineage>
        <taxon>Bacteria</taxon>
        <taxon>Bacillati</taxon>
        <taxon>Bacillota</taxon>
        <taxon>Bacilli</taxon>
        <taxon>Bacillales</taxon>
        <taxon>Thermoactinomycetaceae</taxon>
        <taxon>Polycladomyces</taxon>
    </lineage>
</organism>
<dbReference type="EMBL" id="JANRHH010000041">
    <property type="protein sequence ID" value="MDN4594545.1"/>
    <property type="molecule type" value="Genomic_DNA"/>
</dbReference>
<name>A0ABT8IP14_9BACL</name>
<sequence>MNKPAIFEKTMGPYRIFTDSSRLQVDVIHRYLSEESYWARGIPMDLVVTSIQHSLCFGMYDGESQIGFARVVTDFARYAYLCDVFVLPEYRGQGLGKWLVETVVSHPSLARLARITLGTRDAHGLYAQYGFQPLRSPERHMELIRKVGYGITQETVTSSE</sequence>
<reference evidence="2" key="1">
    <citation type="submission" date="2022-08" db="EMBL/GenBank/DDBJ databases">
        <title>Polycladomyces zharkentsis sp. nov., a novel thermophilic CMC and starch-degrading bacterium isolated from a geothermal spring in Kazakhstan.</title>
        <authorList>
            <person name="Mashzhan A."/>
            <person name="Kistaubaeva A."/>
            <person name="Javier-Lopez R."/>
            <person name="Birkeland N.-K."/>
        </authorList>
    </citation>
    <scope>NUCLEOTIDE SEQUENCE</scope>
    <source>
        <strain evidence="2">KSR 13</strain>
    </source>
</reference>
<dbReference type="InterPro" id="IPR016181">
    <property type="entry name" value="Acyl_CoA_acyltransferase"/>
</dbReference>
<dbReference type="Proteomes" id="UP001174196">
    <property type="component" value="Unassembled WGS sequence"/>
</dbReference>
<feature type="domain" description="N-acetyltransferase" evidence="1">
    <location>
        <begin position="1"/>
        <end position="154"/>
    </location>
</feature>
<accession>A0ABT8IP14</accession>
<evidence type="ECO:0000313" key="3">
    <source>
        <dbReference type="Proteomes" id="UP001174196"/>
    </source>
</evidence>
<dbReference type="InterPro" id="IPR000182">
    <property type="entry name" value="GNAT_dom"/>
</dbReference>
<dbReference type="Gene3D" id="3.40.630.30">
    <property type="match status" value="1"/>
</dbReference>
<comment type="caution">
    <text evidence="2">The sequence shown here is derived from an EMBL/GenBank/DDBJ whole genome shotgun (WGS) entry which is preliminary data.</text>
</comment>
<protein>
    <submittedName>
        <fullName evidence="2">GNAT family N-acetyltransferase</fullName>
    </submittedName>
</protein>
<dbReference type="SUPFAM" id="SSF55729">
    <property type="entry name" value="Acyl-CoA N-acyltransferases (Nat)"/>
    <property type="match status" value="1"/>
</dbReference>
<gene>
    <name evidence="2" type="ORF">NWF35_11680</name>
</gene>
<dbReference type="Pfam" id="PF13508">
    <property type="entry name" value="Acetyltransf_7"/>
    <property type="match status" value="1"/>
</dbReference>
<dbReference type="RefSeq" id="WP_301239281.1">
    <property type="nucleotide sequence ID" value="NZ_JANRHH010000041.1"/>
</dbReference>
<proteinExistence type="predicted"/>
<dbReference type="InterPro" id="IPR053144">
    <property type="entry name" value="Acetyltransferase_Butenolide"/>
</dbReference>
<dbReference type="PANTHER" id="PTHR43233">
    <property type="entry name" value="FAMILY N-ACETYLTRANSFERASE, PUTATIVE (AFU_ORTHOLOGUE AFUA_6G03350)-RELATED"/>
    <property type="match status" value="1"/>
</dbReference>